<dbReference type="PROSITE" id="PS52004">
    <property type="entry name" value="KS3_2"/>
    <property type="match status" value="1"/>
</dbReference>
<dbReference type="InterPro" id="IPR050091">
    <property type="entry name" value="PKS_NRPS_Biosynth_Enz"/>
</dbReference>
<evidence type="ECO:0000313" key="19">
    <source>
        <dbReference type="Proteomes" id="UP000198582"/>
    </source>
</evidence>
<dbReference type="Pfam" id="PF08659">
    <property type="entry name" value="KR"/>
    <property type="match status" value="1"/>
</dbReference>
<dbReference type="Gene3D" id="3.40.47.10">
    <property type="match status" value="1"/>
</dbReference>
<dbReference type="Pfam" id="PF08990">
    <property type="entry name" value="Docking"/>
    <property type="match status" value="1"/>
</dbReference>
<dbReference type="InterPro" id="IPR016035">
    <property type="entry name" value="Acyl_Trfase/lysoPLipase"/>
</dbReference>
<comment type="subunit">
    <text evidence="12">Homodimer. Erythronolide synthase is composed of EryAI, EryAII and EryAIII multimodular (2 modules) polypeptides each coding for a functional synthase subunit which participates in 2 of the six FAS-like elongation steps required for formation of the polyketide. Module 1, 2, 3, 4, 5, and 6 participating in biosynthesis steps 1, 2, 3, 4, 5, and 6, respectively.</text>
</comment>
<dbReference type="PANTHER" id="PTHR43775:SF51">
    <property type="entry name" value="INACTIVE PHENOLPHTHIOCEROL SYNTHESIS POLYKETIDE SYNTHASE TYPE I PKS1-RELATED"/>
    <property type="match status" value="1"/>
</dbReference>
<dbReference type="Pfam" id="PF02801">
    <property type="entry name" value="Ketoacyl-synt_C"/>
    <property type="match status" value="1"/>
</dbReference>
<dbReference type="InterPro" id="IPR036736">
    <property type="entry name" value="ACP-like_sf"/>
</dbReference>
<comment type="pathway">
    <text evidence="11">Antibiotic biosynthesis; erythromycin biosynthesis.</text>
</comment>
<dbReference type="InterPro" id="IPR049551">
    <property type="entry name" value="PKS_DH_C"/>
</dbReference>
<dbReference type="FunFam" id="3.40.50.720:FF:000381">
    <property type="entry name" value="Probable polyketide synthase pks17"/>
    <property type="match status" value="1"/>
</dbReference>
<dbReference type="InterPro" id="IPR011032">
    <property type="entry name" value="GroES-like_sf"/>
</dbReference>
<evidence type="ECO:0000259" key="17">
    <source>
        <dbReference type="PROSITE" id="PS52019"/>
    </source>
</evidence>
<dbReference type="SUPFAM" id="SSF53901">
    <property type="entry name" value="Thiolase-like"/>
    <property type="match status" value="1"/>
</dbReference>
<evidence type="ECO:0000256" key="7">
    <source>
        <dbReference type="ARBA" id="ARBA00023268"/>
    </source>
</evidence>
<sequence length="2164" mass="228007">MANEEKLLGYLKKVSADLYETRQRLQAAEARTAEPIAIVAMACRYPGGVRSPEDLWHLVDTGTDAISAFPADRGWDLDRLYHPDPGHPGTSYTRHGGFLHDAAEFDAELFGISPREAMAMDPQQRLLLEIAWETFERAGIAPASLRNSGTGVFVGLTAQDYGPVLAEAPDGFGGYLATGKTSSVASGRISYVFGLEGPAVTVDTACSSSLVALHLAAQALRNGDCDLALAGGVTVMPAAGLFVEFSRQRGLAPDGRCKPFAAGADGTAWGEGAGLLLVERLGDAERLGHQVLAVVAGSATNQDGTSSQLTAPNGPSQERVIRKALANAGLSPADVDAVEAHGTGTTLGDPVEAGALLAVYGQGRPAGRPLWLGSLKSNIGHTQAAAGVAGVIKMVEAIRHGRLPRTLHVDRPTPHVDWSAGAVSVLTEPVPWPEADRPRRAAISSFGVSGTNAHLVLEQVPAREAPIRTEPTDCVVPWVISGASEAGLRNQAERLSTFVADDPDLAPVDIAFSLATTRATFEHRAVVLARDAPGLRDGLRALCRDVPDPRVVRGRAMTSGRTVFLFPGQGAQWAGMARALLADDAVFRAEMDACAQALAPHVDWSLVDVLDDEAALDRVDVVQPALFAIMVSFAAVWRSWGVEPDAVVGHSQGEIAAAHIAGALSLEDAARIVALRSKALLDLSGSGGMVSVALPGDNVEQHLSGWEGRLTVAAVNGPASTVVSGDGPALDELVASYAERDVRVRRIAVDYASHSPRVEAIRDRLLSELASVEPRSASVPFYSTITAGLLDTAQLDAGYWYRNLRRTVRFEETTRALLDDGYRRFVEVSAHPVLTSGVEDTIGAAGVDDAIVLGSLRRDDGGRDRFLTSAAELFAGGGEVDWPAVLPGGRRVPLPTYPFRRSRYWLDPAVSPNAAAMGLDSAGHPLLGAEVESADGGRLILTGRLSTAAHPWLAEHTVFGTCLLPGAAFAELALHAAARSGCHTVGELTLASPLILPERGAVRIQVVVDGPDDAGRRTLAVHSRPDGDGAPWRRHATGVLTAAEPPAQADPAPLPDDAAHVDVSGFYDDLAERGYGYGRTFRGVRAAWRDDGCLYAEVVLPDDVPATGFGVHPALLDAALHVIGLQHDRDSIRLPFSWLGLSLYAGGATRLRVRIRPTGPDAVSVAVTDVAGNPVLAVESLVTRSVTAAQLGRQSAWHHGRLFRVNWLPSRPSPQPVEPSGLWAVIGQDAGDVAATLGACGLTAQAHSGPSALADAIRAGGPAPDVVLMSCPPCDADGVVERVHRTTLSVLRSLQGWLADDRLAAPRLVLLTRKAVATRPGEHVEDFAGAAVHGLVRTAESENPRRFTLVDIDGRTASCCAVPSAIATGEPELAIRDGEVLLPRIVRADDPDRLALPVEPSAWQLGFAGPGLRDKLVATDGERHTLPLGPGQVRLSLRAVGLNFRDVVVSLGVVSDDTPPGGEGAGIVLEAGPDVTGFVPGDRVMGLFLGGVGPVAVTDHRLLTPIPAGWSFAEAASVPIAFLTAYRSLRELAGIKRDEKLLLHAATGGVGLAALQLARYWGVEVFATASEGKWHALLDAGLDDEHVSSSRTMAFERSFGAGAAGRVDVVLNSLTGEFVNASLRLLGPGGRFIEIGKTDIRDPRQVAGEHPGVDYQAFDLTTLPADHVCRLFDELTPLFRSGAVDPMPITAFDIRDAGMALHHLGQARHIGKVVLVLPAPLDPAGTVLLTGGTGTLGAITARHLVAERGVRHLILASRRGRDAYGAAELSAELTNLGATITVAACDVADRDALAGLLAGIPLEHPLTAVVHTAGVLADATVPAVTPEQLTKVLVPKVDAAWNLHELTRHLDLSAFVVFSSIAGVLGNPGQANYAAGNTFVDALAEYRHSRGLPAVSLAWGYWRQKSGMTRHLSQADVSRLAREGIVPLDNDQAMAMLDIALQAGRPVLVPAHLNTAALRVRDGGLPAMLGHLVEGRTSPQPTVETVPLAQRLAGLDEADRRDVLARVVRATAAAVLGHADGDTIPADRPFKALGFDSLSSVELRNRLATATGLRLPSTLAFDQPTPQAVAGYLQDKLSGNRATDLAGDSSPVADLERLAETLETAPPADDRVRAEIVDRLQDLLWMLTDRRPADGDLAERIRTSTPEQILELINQQPDDHGVAG</sequence>
<dbReference type="InterPro" id="IPR020807">
    <property type="entry name" value="PKS_DH"/>
</dbReference>
<evidence type="ECO:0000259" key="15">
    <source>
        <dbReference type="PROSITE" id="PS50075"/>
    </source>
</evidence>
<dbReference type="InterPro" id="IPR016036">
    <property type="entry name" value="Malonyl_transacylase_ACP-bd"/>
</dbReference>
<dbReference type="PROSITE" id="PS00012">
    <property type="entry name" value="PHOSPHOPANTETHEINE"/>
    <property type="match status" value="1"/>
</dbReference>
<dbReference type="PROSITE" id="PS50075">
    <property type="entry name" value="CARRIER"/>
    <property type="match status" value="1"/>
</dbReference>
<dbReference type="InterPro" id="IPR018201">
    <property type="entry name" value="Ketoacyl_synth_AS"/>
</dbReference>
<gene>
    <name evidence="18" type="ORF">SAMN04489732_12860</name>
</gene>
<dbReference type="InterPro" id="IPR014043">
    <property type="entry name" value="Acyl_transferase_dom"/>
</dbReference>
<evidence type="ECO:0000259" key="16">
    <source>
        <dbReference type="PROSITE" id="PS52004"/>
    </source>
</evidence>
<dbReference type="Pfam" id="PF08240">
    <property type="entry name" value="ADH_N"/>
    <property type="match status" value="1"/>
</dbReference>
<dbReference type="SUPFAM" id="SSF47336">
    <property type="entry name" value="ACP-like"/>
    <property type="match status" value="1"/>
</dbReference>
<evidence type="ECO:0000256" key="10">
    <source>
        <dbReference type="ARBA" id="ARBA00060158"/>
    </source>
</evidence>
<dbReference type="InterPro" id="IPR049900">
    <property type="entry name" value="PKS_mFAS_DH"/>
</dbReference>
<evidence type="ECO:0000256" key="3">
    <source>
        <dbReference type="ARBA" id="ARBA00022553"/>
    </source>
</evidence>
<comment type="catalytic activity">
    <reaction evidence="9">
        <text>6 (S)-methylmalonyl-CoA + propanoyl-CoA + 6 NADPH + 12 H(+) = 6-deoxyerythronolide B + 6 CO2 + 6 NADP(+) + 7 CoA + H2O</text>
        <dbReference type="Rhea" id="RHEA:23068"/>
        <dbReference type="ChEBI" id="CHEBI:15377"/>
        <dbReference type="ChEBI" id="CHEBI:15378"/>
        <dbReference type="ChEBI" id="CHEBI:16089"/>
        <dbReference type="ChEBI" id="CHEBI:16526"/>
        <dbReference type="ChEBI" id="CHEBI:57287"/>
        <dbReference type="ChEBI" id="CHEBI:57327"/>
        <dbReference type="ChEBI" id="CHEBI:57392"/>
        <dbReference type="ChEBI" id="CHEBI:57783"/>
        <dbReference type="ChEBI" id="CHEBI:58349"/>
        <dbReference type="EC" id="2.3.1.94"/>
    </reaction>
</comment>
<dbReference type="InterPro" id="IPR009081">
    <property type="entry name" value="PP-bd_ACP"/>
</dbReference>
<dbReference type="GO" id="GO:0004312">
    <property type="term" value="F:fatty acid synthase activity"/>
    <property type="evidence" value="ECO:0007669"/>
    <property type="project" value="TreeGrafter"/>
</dbReference>
<dbReference type="EC" id="2.3.1.94" evidence="13"/>
<evidence type="ECO:0000256" key="13">
    <source>
        <dbReference type="ARBA" id="ARBA00066981"/>
    </source>
</evidence>
<dbReference type="Pfam" id="PF14765">
    <property type="entry name" value="PS-DH"/>
    <property type="match status" value="1"/>
</dbReference>
<evidence type="ECO:0000256" key="4">
    <source>
        <dbReference type="ARBA" id="ARBA00022679"/>
    </source>
</evidence>
<proteinExistence type="predicted"/>
<organism evidence="18 19">
    <name type="scientific">Amycolatopsis saalfeldensis</name>
    <dbReference type="NCBI Taxonomy" id="394193"/>
    <lineage>
        <taxon>Bacteria</taxon>
        <taxon>Bacillati</taxon>
        <taxon>Actinomycetota</taxon>
        <taxon>Actinomycetes</taxon>
        <taxon>Pseudonocardiales</taxon>
        <taxon>Pseudonocardiaceae</taxon>
        <taxon>Amycolatopsis</taxon>
    </lineage>
</organism>
<evidence type="ECO:0000256" key="12">
    <source>
        <dbReference type="ARBA" id="ARBA00063272"/>
    </source>
</evidence>
<keyword evidence="5" id="KW-0677">Repeat</keyword>
<dbReference type="Pfam" id="PF16197">
    <property type="entry name" value="KAsynt_C_assoc"/>
    <property type="match status" value="1"/>
</dbReference>
<dbReference type="SUPFAM" id="SSF55048">
    <property type="entry name" value="Probable ACP-binding domain of malonyl-CoA ACP transacylase"/>
    <property type="match status" value="1"/>
</dbReference>
<feature type="region of interest" description="C-terminal hotdog fold" evidence="14">
    <location>
        <begin position="1058"/>
        <end position="1192"/>
    </location>
</feature>
<keyword evidence="8" id="KW-0012">Acyltransferase</keyword>
<dbReference type="Pfam" id="PF13602">
    <property type="entry name" value="ADH_zinc_N_2"/>
    <property type="match status" value="1"/>
</dbReference>
<dbReference type="SUPFAM" id="SSF51735">
    <property type="entry name" value="NAD(P)-binding Rossmann-fold domains"/>
    <property type="match status" value="3"/>
</dbReference>
<dbReference type="Gene3D" id="3.30.70.3290">
    <property type="match status" value="1"/>
</dbReference>
<dbReference type="InterPro" id="IPR015083">
    <property type="entry name" value="NorB/c/GfsB-D-like_docking"/>
</dbReference>
<dbReference type="Gene3D" id="3.40.50.720">
    <property type="entry name" value="NAD(P)-binding Rossmann-like Domain"/>
    <property type="match status" value="1"/>
</dbReference>
<dbReference type="FunFam" id="1.10.1200.10:FF:000007">
    <property type="entry name" value="Probable polyketide synthase pks17"/>
    <property type="match status" value="1"/>
</dbReference>
<evidence type="ECO:0000256" key="8">
    <source>
        <dbReference type="ARBA" id="ARBA00023315"/>
    </source>
</evidence>
<feature type="domain" description="Ketosynthase family 3 (KS3)" evidence="16">
    <location>
        <begin position="33"/>
        <end position="459"/>
    </location>
</feature>
<dbReference type="PROSITE" id="PS00606">
    <property type="entry name" value="KS3_1"/>
    <property type="match status" value="1"/>
</dbReference>
<keyword evidence="19" id="KW-1185">Reference proteome</keyword>
<dbReference type="SMART" id="SM00825">
    <property type="entry name" value="PKS_KS"/>
    <property type="match status" value="1"/>
</dbReference>
<dbReference type="GO" id="GO:0033068">
    <property type="term" value="P:macrolide biosynthetic process"/>
    <property type="evidence" value="ECO:0007669"/>
    <property type="project" value="UniProtKB-ARBA"/>
</dbReference>
<evidence type="ECO:0000256" key="14">
    <source>
        <dbReference type="PROSITE-ProRule" id="PRU01363"/>
    </source>
</evidence>
<dbReference type="InterPro" id="IPR001227">
    <property type="entry name" value="Ac_transferase_dom_sf"/>
</dbReference>
<dbReference type="GO" id="GO:0004315">
    <property type="term" value="F:3-oxoacyl-[acyl-carrier-protein] synthase activity"/>
    <property type="evidence" value="ECO:0007669"/>
    <property type="project" value="InterPro"/>
</dbReference>
<feature type="region of interest" description="N-terminal hotdog fold" evidence="14">
    <location>
        <begin position="924"/>
        <end position="1047"/>
    </location>
</feature>
<dbReference type="SMART" id="SM00822">
    <property type="entry name" value="PKS_KR"/>
    <property type="match status" value="1"/>
</dbReference>
<name>A0A1H8YNI7_9PSEU</name>
<dbReference type="SUPFAM" id="SSF50129">
    <property type="entry name" value="GroES-like"/>
    <property type="match status" value="1"/>
</dbReference>
<dbReference type="InterPro" id="IPR014030">
    <property type="entry name" value="Ketoacyl_synth_N"/>
</dbReference>
<dbReference type="InterPro" id="IPR057326">
    <property type="entry name" value="KR_dom"/>
</dbReference>
<evidence type="ECO:0000256" key="6">
    <source>
        <dbReference type="ARBA" id="ARBA00023194"/>
    </source>
</evidence>
<dbReference type="InterPro" id="IPR014031">
    <property type="entry name" value="Ketoacyl_synth_C"/>
</dbReference>
<dbReference type="OrthoDB" id="9778690at2"/>
<comment type="cofactor">
    <cofactor evidence="1">
        <name>pantetheine 4'-phosphate</name>
        <dbReference type="ChEBI" id="CHEBI:47942"/>
    </cofactor>
</comment>
<dbReference type="SMART" id="SM00823">
    <property type="entry name" value="PKS_PP"/>
    <property type="match status" value="1"/>
</dbReference>
<keyword evidence="3" id="KW-0597">Phosphoprotein</keyword>
<dbReference type="GO" id="GO:0031177">
    <property type="term" value="F:phosphopantetheine binding"/>
    <property type="evidence" value="ECO:0007669"/>
    <property type="project" value="InterPro"/>
</dbReference>
<evidence type="ECO:0000256" key="9">
    <source>
        <dbReference type="ARBA" id="ARBA00052442"/>
    </source>
</evidence>
<dbReference type="PROSITE" id="PS52019">
    <property type="entry name" value="PKS_MFAS_DH"/>
    <property type="match status" value="1"/>
</dbReference>
<dbReference type="Gene3D" id="3.40.366.10">
    <property type="entry name" value="Malonyl-Coenzyme A Acyl Carrier Protein, domain 2"/>
    <property type="match status" value="1"/>
</dbReference>
<dbReference type="InterPro" id="IPR013968">
    <property type="entry name" value="PKS_KR"/>
</dbReference>
<dbReference type="InterPro" id="IPR042104">
    <property type="entry name" value="PKS_dehydratase_sf"/>
</dbReference>
<dbReference type="CDD" id="cd05195">
    <property type="entry name" value="enoyl_red"/>
    <property type="match status" value="1"/>
</dbReference>
<dbReference type="Gene3D" id="3.10.129.110">
    <property type="entry name" value="Polyketide synthase dehydratase"/>
    <property type="match status" value="1"/>
</dbReference>
<dbReference type="InterPro" id="IPR006162">
    <property type="entry name" value="Ppantetheine_attach_site"/>
</dbReference>
<dbReference type="Gene3D" id="1.10.1200.10">
    <property type="entry name" value="ACP-like"/>
    <property type="match status" value="1"/>
</dbReference>
<keyword evidence="4" id="KW-0808">Transferase</keyword>
<dbReference type="Gene3D" id="3.40.50.11460">
    <property type="match status" value="1"/>
</dbReference>
<dbReference type="InterPro" id="IPR049552">
    <property type="entry name" value="PKS_DH_N"/>
</dbReference>
<evidence type="ECO:0000313" key="18">
    <source>
        <dbReference type="EMBL" id="SEP53571.1"/>
    </source>
</evidence>
<keyword evidence="2" id="KW-0596">Phosphopantetheine</keyword>
<dbReference type="InterPro" id="IPR055123">
    <property type="entry name" value="SpnB-like_Rossmann"/>
</dbReference>
<dbReference type="Pfam" id="PF21089">
    <property type="entry name" value="PKS_DH_N"/>
    <property type="match status" value="1"/>
</dbReference>
<dbReference type="STRING" id="394193.SAMN04489732_12860"/>
<evidence type="ECO:0000256" key="11">
    <source>
        <dbReference type="ARBA" id="ARBA00060622"/>
    </source>
</evidence>
<dbReference type="SMART" id="SM00827">
    <property type="entry name" value="PKS_AT"/>
    <property type="match status" value="1"/>
</dbReference>
<evidence type="ECO:0000256" key="5">
    <source>
        <dbReference type="ARBA" id="ARBA00022737"/>
    </source>
</evidence>
<dbReference type="PANTHER" id="PTHR43775">
    <property type="entry name" value="FATTY ACID SYNTHASE"/>
    <property type="match status" value="1"/>
</dbReference>
<dbReference type="FunFam" id="3.40.47.10:FF:000019">
    <property type="entry name" value="Polyketide synthase type I"/>
    <property type="match status" value="1"/>
</dbReference>
<dbReference type="InterPro" id="IPR032821">
    <property type="entry name" value="PKS_assoc"/>
</dbReference>
<dbReference type="InterPro" id="IPR036291">
    <property type="entry name" value="NAD(P)-bd_dom_sf"/>
</dbReference>
<feature type="active site" description="Proton donor; for dehydratase activity" evidence="14">
    <location>
        <position position="1117"/>
    </location>
</feature>
<dbReference type="Pfam" id="PF22953">
    <property type="entry name" value="SpnB_Rossmann"/>
    <property type="match status" value="1"/>
</dbReference>
<dbReference type="Pfam" id="PF00109">
    <property type="entry name" value="ketoacyl-synt"/>
    <property type="match status" value="1"/>
</dbReference>
<dbReference type="CDD" id="cd08956">
    <property type="entry name" value="KR_3_FAS_SDR_x"/>
    <property type="match status" value="1"/>
</dbReference>
<dbReference type="InterPro" id="IPR013154">
    <property type="entry name" value="ADH-like_N"/>
</dbReference>
<feature type="domain" description="Carrier" evidence="15">
    <location>
        <begin position="2002"/>
        <end position="2077"/>
    </location>
</feature>
<dbReference type="InterPro" id="IPR016039">
    <property type="entry name" value="Thiolase-like"/>
</dbReference>
<dbReference type="SMART" id="SM00826">
    <property type="entry name" value="PKS_DH"/>
    <property type="match status" value="1"/>
</dbReference>
<dbReference type="Pfam" id="PF00698">
    <property type="entry name" value="Acyl_transf_1"/>
    <property type="match status" value="1"/>
</dbReference>
<accession>A0A1H8YNI7</accession>
<evidence type="ECO:0000256" key="1">
    <source>
        <dbReference type="ARBA" id="ARBA00001957"/>
    </source>
</evidence>
<dbReference type="InterPro" id="IPR020843">
    <property type="entry name" value="ER"/>
</dbReference>
<keyword evidence="6" id="KW-0045">Antibiotic biosynthesis</keyword>
<dbReference type="EMBL" id="FOEF01000028">
    <property type="protein sequence ID" value="SEP53571.1"/>
    <property type="molecule type" value="Genomic_DNA"/>
</dbReference>
<protein>
    <recommendedName>
        <fullName evidence="13">6-deoxyerythronolide-B synthase</fullName>
        <ecNumber evidence="13">2.3.1.94</ecNumber>
    </recommendedName>
</protein>
<dbReference type="GO" id="GO:0047879">
    <property type="term" value="F:erythronolide synthase activity"/>
    <property type="evidence" value="ECO:0007669"/>
    <property type="project" value="UniProtKB-EC"/>
</dbReference>
<dbReference type="GO" id="GO:0016491">
    <property type="term" value="F:oxidoreductase activity"/>
    <property type="evidence" value="ECO:0007669"/>
    <property type="project" value="InterPro"/>
</dbReference>
<dbReference type="Pfam" id="PF00550">
    <property type="entry name" value="PP-binding"/>
    <property type="match status" value="1"/>
</dbReference>
<dbReference type="Proteomes" id="UP000198582">
    <property type="component" value="Unassembled WGS sequence"/>
</dbReference>
<dbReference type="Gene3D" id="3.90.180.10">
    <property type="entry name" value="Medium-chain alcohol dehydrogenases, catalytic domain"/>
    <property type="match status" value="1"/>
</dbReference>
<feature type="domain" description="PKS/mFAS DH" evidence="17">
    <location>
        <begin position="924"/>
        <end position="1192"/>
    </location>
</feature>
<feature type="active site" description="Proton acceptor; for dehydratase activity" evidence="14">
    <location>
        <position position="956"/>
    </location>
</feature>
<dbReference type="InterPro" id="IPR020806">
    <property type="entry name" value="PKS_PP-bd"/>
</dbReference>
<dbReference type="CDD" id="cd00833">
    <property type="entry name" value="PKS"/>
    <property type="match status" value="1"/>
</dbReference>
<evidence type="ECO:0000256" key="2">
    <source>
        <dbReference type="ARBA" id="ARBA00022450"/>
    </source>
</evidence>
<comment type="function">
    <text evidence="10">Involved in the biosynthesis of antibiotic erythromycin via the biosynthesis of its aglycone precursor, 6-deoxyerythronolide B (6-dEB).</text>
</comment>
<dbReference type="FunFam" id="3.40.366.10:FF:000002">
    <property type="entry name" value="Probable polyketide synthase 2"/>
    <property type="match status" value="1"/>
</dbReference>
<dbReference type="GO" id="GO:0006633">
    <property type="term" value="P:fatty acid biosynthetic process"/>
    <property type="evidence" value="ECO:0007669"/>
    <property type="project" value="InterPro"/>
</dbReference>
<dbReference type="SMART" id="SM00829">
    <property type="entry name" value="PKS_ER"/>
    <property type="match status" value="1"/>
</dbReference>
<dbReference type="SUPFAM" id="SSF52151">
    <property type="entry name" value="FabD/lysophospholipase-like"/>
    <property type="match status" value="1"/>
</dbReference>
<dbReference type="InterPro" id="IPR020841">
    <property type="entry name" value="PKS_Beta-ketoAc_synthase_dom"/>
</dbReference>
<keyword evidence="7" id="KW-0511">Multifunctional enzyme</keyword>
<reference evidence="18 19" key="1">
    <citation type="submission" date="2016-10" db="EMBL/GenBank/DDBJ databases">
        <authorList>
            <person name="de Groot N.N."/>
        </authorList>
    </citation>
    <scope>NUCLEOTIDE SEQUENCE [LARGE SCALE GENOMIC DNA]</scope>
    <source>
        <strain evidence="18 19">DSM 44993</strain>
    </source>
</reference>